<evidence type="ECO:0000256" key="1">
    <source>
        <dbReference type="ARBA" id="ARBA00004123"/>
    </source>
</evidence>
<reference evidence="7 8" key="1">
    <citation type="submission" date="2024-09" db="EMBL/GenBank/DDBJ databases">
        <title>Rethinking Asexuality: The Enigmatic Case of Functional Sexual Genes in Lepraria (Stereocaulaceae).</title>
        <authorList>
            <person name="Doellman M."/>
            <person name="Sun Y."/>
            <person name="Barcenas-Pena A."/>
            <person name="Lumbsch H.T."/>
            <person name="Grewe F."/>
        </authorList>
    </citation>
    <scope>NUCLEOTIDE SEQUENCE [LARGE SCALE GENOMIC DNA]</scope>
    <source>
        <strain evidence="7 8">Mercado 3170</strain>
    </source>
</reference>
<dbReference type="InterPro" id="IPR016024">
    <property type="entry name" value="ARM-type_fold"/>
</dbReference>
<feature type="compositionally biased region" description="Basic and acidic residues" evidence="6">
    <location>
        <begin position="1304"/>
        <end position="1314"/>
    </location>
</feature>
<dbReference type="Pfam" id="PF20168">
    <property type="entry name" value="PDS5"/>
    <property type="match status" value="1"/>
</dbReference>
<evidence type="ECO:0008006" key="9">
    <source>
        <dbReference type="Google" id="ProtNLM"/>
    </source>
</evidence>
<accession>A0ABR3ZUX4</accession>
<feature type="compositionally biased region" description="Low complexity" evidence="6">
    <location>
        <begin position="1437"/>
        <end position="1446"/>
    </location>
</feature>
<dbReference type="EMBL" id="JBEFKJ010000072">
    <property type="protein sequence ID" value="KAL2036513.1"/>
    <property type="molecule type" value="Genomic_DNA"/>
</dbReference>
<feature type="compositionally biased region" description="Basic and acidic residues" evidence="6">
    <location>
        <begin position="1348"/>
        <end position="1358"/>
    </location>
</feature>
<comment type="caution">
    <text evidence="7">The sequence shown here is derived from an EMBL/GenBank/DDBJ whole genome shotgun (WGS) entry which is preliminary data.</text>
</comment>
<feature type="region of interest" description="Disordered" evidence="6">
    <location>
        <begin position="1291"/>
        <end position="1453"/>
    </location>
</feature>
<dbReference type="PANTHER" id="PTHR12663:SF0">
    <property type="entry name" value="PRECOCIOUS DISSOCIATION OF SISTERS 5, ISOFORM A"/>
    <property type="match status" value="1"/>
</dbReference>
<dbReference type="InterPro" id="IPR011989">
    <property type="entry name" value="ARM-like"/>
</dbReference>
<organism evidence="7 8">
    <name type="scientific">Stereocaulon virgatum</name>
    <dbReference type="NCBI Taxonomy" id="373712"/>
    <lineage>
        <taxon>Eukaryota</taxon>
        <taxon>Fungi</taxon>
        <taxon>Dikarya</taxon>
        <taxon>Ascomycota</taxon>
        <taxon>Pezizomycotina</taxon>
        <taxon>Lecanoromycetes</taxon>
        <taxon>OSLEUM clade</taxon>
        <taxon>Lecanoromycetidae</taxon>
        <taxon>Lecanorales</taxon>
        <taxon>Lecanorineae</taxon>
        <taxon>Stereocaulaceae</taxon>
        <taxon>Stereocaulon</taxon>
    </lineage>
</organism>
<keyword evidence="5" id="KW-0131">Cell cycle</keyword>
<evidence type="ECO:0000256" key="5">
    <source>
        <dbReference type="ARBA" id="ARBA00023306"/>
    </source>
</evidence>
<evidence type="ECO:0000256" key="3">
    <source>
        <dbReference type="ARBA" id="ARBA00022776"/>
    </source>
</evidence>
<evidence type="ECO:0000256" key="2">
    <source>
        <dbReference type="ARBA" id="ARBA00022618"/>
    </source>
</evidence>
<sequence length="1453" mass="161196">MPARNAGSTTTTMALDEPQHDSPGLQFNEPLSWRAGKPIAIADLLRRLQALSKEMKGMEQEENERESFTTVAKELASPNLLGHKDKGVRAWTACCLVEILRLCAPDAPYTGQQLKEIFKLLITDILPSIADSSNAYNQQHLFVLHSLAQVKSIVLLTDIPSSEPLMIALFTHFFDILAGSSKSSSGEQYGRKVEHNMTSILVTMVDESATLPSEVVDVIVAQFLRTDPRAINGFTSKTKKNAAAVDEKQSTLVLKELQTAYDMAKTICNTCPEKMARYISQYFNDVIVDASSSSGAKVTGKKVSHRRNSDDLDDSDMDITSGPTEEDIKELHKVHQLLRELWRACPAVLQNVIPQLEAELSAENVHLRSLATETFGDIVSGIGAAGLPPPPTLDPAAYPPVSLSDSVNSVLNQNILTKPSSPQPFPQAHPQAYASFLGRCHDKSPIIRAAWTTGIGRILTTSAGGVGLAQQQEERLVNDLAKMMGDADEKVRMAAVKVVGTFSFRDVVIKLGSSGGLDKSGSVLATLTERVRDRKHAVRVEAMGVLAGLWGVAAGSIANGEEQVISTLGAAPSKILDTYYANDMEINVLLDHVLYEQLLPLSYPPIKAKNAKLTNGHVQKSKDTQTNGDVETNQIDPDKLRAERILLFTKELDEKAKKVFFVFQARQRKLAQVMTVYLQRCEDYNGGIMDAHEKEIKEHLARLINEFAKQFPDSSKASECLWKFAKTHDRRSYQLIRFCMAPESDYRTVVKAIKEFTKRVEQSITAPQDLLNVLIPLLYRVSILVYNRSHIPSIMDYSRTDEKSLAGSAHEMLRDISTHSPEVLKSHVQEICKLLQDDAPNAKKANDTGAVDNLKACASYAAKYSKEIPKDRKFVQAMTNFALYGTPAEAAKYAVTIIMTASDRKEMLAKDLVHKCVKGFVYGAEGFLSRLATISQLMLLAPTQVNQESDAISDIAIEEILLKIRTEITDASASYEWSSTLDAECEAKCWALKILVNRIRSHSEPDTLSEVAEPVYKVLSNLITSSGELLPSKDTPSTHKPHLRLLAARLCLKLCRKKETDSFFPPTAFNALALMAQDSIIQVRSSFLQRLKKYLGQQKLPQRFYTVPFLLAFEPSVSLRSDTTTWIRSRAAQFYALKEQNPSAKANIVMESVFARLISLLAHHPDFDSAAEDLIDFARYILFYLHSVATEENLSLIYHIAQRVKQMRDAITPSAKYDDNLYHLSDLAQLIIRKFEDAHSWSIQALPGKVRLPHSLFIEVRDHEEAQQIAERNYLPEGVEEGVEGLVKTSMRAAKNRNKKRRSEGHENGDERGSKRAKQLPIRKGPGKEKRVKAPGTAKTPKTKKRKSDVEVASSERRRSGRVNVSGGRYAERDDDEDDEEMGEGVAAWEYEDGAIVNIDGELIDEDGTSDGDEEEAEDAEEEKEPTPKPTPKPSPKRAASAAKGGSKARKGR</sequence>
<keyword evidence="2" id="KW-0132">Cell division</keyword>
<dbReference type="CDD" id="cd19953">
    <property type="entry name" value="PDS5"/>
    <property type="match status" value="1"/>
</dbReference>
<feature type="compositionally biased region" description="Polar residues" evidence="6">
    <location>
        <begin position="1"/>
        <end position="13"/>
    </location>
</feature>
<feature type="region of interest" description="Disordered" evidence="6">
    <location>
        <begin position="298"/>
        <end position="323"/>
    </location>
</feature>
<dbReference type="Gene3D" id="1.25.10.10">
    <property type="entry name" value="Leucine-rich Repeat Variant"/>
    <property type="match status" value="1"/>
</dbReference>
<evidence type="ECO:0000256" key="6">
    <source>
        <dbReference type="SAM" id="MobiDB-lite"/>
    </source>
</evidence>
<evidence type="ECO:0000313" key="8">
    <source>
        <dbReference type="Proteomes" id="UP001590950"/>
    </source>
</evidence>
<feature type="compositionally biased region" description="Acidic residues" evidence="6">
    <location>
        <begin position="1373"/>
        <end position="1383"/>
    </location>
</feature>
<evidence type="ECO:0000256" key="4">
    <source>
        <dbReference type="ARBA" id="ARBA00023242"/>
    </source>
</evidence>
<feature type="compositionally biased region" description="Basic residues" evidence="6">
    <location>
        <begin position="1294"/>
        <end position="1303"/>
    </location>
</feature>
<keyword evidence="8" id="KW-1185">Reference proteome</keyword>
<comment type="subcellular location">
    <subcellularLocation>
        <location evidence="1">Nucleus</location>
    </subcellularLocation>
</comment>
<dbReference type="Proteomes" id="UP001590950">
    <property type="component" value="Unassembled WGS sequence"/>
</dbReference>
<dbReference type="SUPFAM" id="SSF48371">
    <property type="entry name" value="ARM repeat"/>
    <property type="match status" value="1"/>
</dbReference>
<evidence type="ECO:0000313" key="7">
    <source>
        <dbReference type="EMBL" id="KAL2036513.1"/>
    </source>
</evidence>
<feature type="region of interest" description="Disordered" evidence="6">
    <location>
        <begin position="1"/>
        <end position="23"/>
    </location>
</feature>
<name>A0ABR3ZUX4_9LECA</name>
<gene>
    <name evidence="7" type="ORF">N7G274_010743</name>
</gene>
<keyword evidence="3" id="KW-0498">Mitosis</keyword>
<keyword evidence="4" id="KW-0539">Nucleus</keyword>
<feature type="compositionally biased region" description="Acidic residues" evidence="6">
    <location>
        <begin position="1402"/>
        <end position="1424"/>
    </location>
</feature>
<dbReference type="PANTHER" id="PTHR12663">
    <property type="entry name" value="ANDROGEN INDUCED INHIBITOR OF PROLIFERATION AS3 / PDS5-RELATED"/>
    <property type="match status" value="1"/>
</dbReference>
<dbReference type="InterPro" id="IPR039776">
    <property type="entry name" value="Pds5"/>
</dbReference>
<proteinExistence type="predicted"/>
<protein>
    <recommendedName>
        <fullName evidence="9">Sister chromatid cohesion protein PDS5</fullName>
    </recommendedName>
</protein>